<comment type="caution">
    <text evidence="4">The sequence shown here is derived from an EMBL/GenBank/DDBJ whole genome shotgun (WGS) entry which is preliminary data.</text>
</comment>
<accession>A0A175VTT9</accession>
<keyword evidence="2" id="KW-1133">Transmembrane helix</keyword>
<feature type="compositionally biased region" description="Pro residues" evidence="1">
    <location>
        <begin position="328"/>
        <end position="340"/>
    </location>
</feature>
<dbReference type="Proteomes" id="UP000078237">
    <property type="component" value="Unassembled WGS sequence"/>
</dbReference>
<protein>
    <submittedName>
        <fullName evidence="4">Uncharacterized protein</fullName>
    </submittedName>
</protein>
<organism evidence="4 5">
    <name type="scientific">Madurella mycetomatis</name>
    <dbReference type="NCBI Taxonomy" id="100816"/>
    <lineage>
        <taxon>Eukaryota</taxon>
        <taxon>Fungi</taxon>
        <taxon>Dikarya</taxon>
        <taxon>Ascomycota</taxon>
        <taxon>Pezizomycotina</taxon>
        <taxon>Sordariomycetes</taxon>
        <taxon>Sordariomycetidae</taxon>
        <taxon>Sordariales</taxon>
        <taxon>Sordariales incertae sedis</taxon>
        <taxon>Madurella</taxon>
    </lineage>
</organism>
<feature type="region of interest" description="Disordered" evidence="1">
    <location>
        <begin position="200"/>
        <end position="251"/>
    </location>
</feature>
<keyword evidence="2" id="KW-0472">Membrane</keyword>
<dbReference type="AlphaFoldDB" id="A0A175VTT9"/>
<dbReference type="EMBL" id="LCTW02000337">
    <property type="protein sequence ID" value="KXX74591.1"/>
    <property type="molecule type" value="Genomic_DNA"/>
</dbReference>
<feature type="transmembrane region" description="Helical" evidence="2">
    <location>
        <begin position="256"/>
        <end position="279"/>
    </location>
</feature>
<evidence type="ECO:0000256" key="2">
    <source>
        <dbReference type="SAM" id="Phobius"/>
    </source>
</evidence>
<feature type="chain" id="PRO_5008043339" evidence="3">
    <location>
        <begin position="28"/>
        <end position="524"/>
    </location>
</feature>
<reference evidence="4 5" key="1">
    <citation type="journal article" date="2016" name="Genome Announc.">
        <title>Genome Sequence of Madurella mycetomatis mm55, Isolated from a Human Mycetoma Case in Sudan.</title>
        <authorList>
            <person name="Smit S."/>
            <person name="Derks M.F."/>
            <person name="Bervoets S."/>
            <person name="Fahal A."/>
            <person name="van Leeuwen W."/>
            <person name="van Belkum A."/>
            <person name="van de Sande W.W."/>
        </authorList>
    </citation>
    <scope>NUCLEOTIDE SEQUENCE [LARGE SCALE GENOMIC DNA]</scope>
    <source>
        <strain evidence="5">mm55</strain>
    </source>
</reference>
<feature type="region of interest" description="Disordered" evidence="1">
    <location>
        <begin position="392"/>
        <end position="424"/>
    </location>
</feature>
<evidence type="ECO:0000256" key="3">
    <source>
        <dbReference type="SAM" id="SignalP"/>
    </source>
</evidence>
<sequence>MRADLFGRLPRPTTVLLLSSVFELSSAHVLHAFPRQTQAPTKTIPYHDLNVVSWPLLPTPPPADLFALDRRQENTICGYISGDPALPATCSAGSHCALDTENNVVGCCPDGDVACTAGVFTGCVDANSGPQTEVNPYVFTCLDGAVCYRNIFDGGFSQFGCGTASDQAATVVATANGITLTRPTVTVSYSQGISTLSEPTTLGTITSTRTSTSSASSRALASSSPSASSSTDVTGTAETSPALPTAAPTAASRTGAIVGGTIGGLAVLIALIALAFFFLRRRNANVRQGPGPGGIHTKSIGPPEGGTGTGFVALAQDSEAFETGPGPAYDPQPSLNPNPNPNPMTMNMAMGRGAGTGTLPPLATIPIPPMPFQNDVSPGDDYQMSPYTYGGAASAGAATSHSSYPPTTAGSSDTATGGSAGYLYPGPQQQYPAAYVGGGMRQFESDQVPLTREIDDFSQGFSAALGRIGEEDEDGVEGGHIPAPASTATAAAAGTNLADPHQSVGSGRPLWQQNRRQSRNLMWM</sequence>
<keyword evidence="5" id="KW-1185">Reference proteome</keyword>
<evidence type="ECO:0000313" key="5">
    <source>
        <dbReference type="Proteomes" id="UP000078237"/>
    </source>
</evidence>
<feature type="region of interest" description="Disordered" evidence="1">
    <location>
        <begin position="497"/>
        <end position="524"/>
    </location>
</feature>
<evidence type="ECO:0000313" key="4">
    <source>
        <dbReference type="EMBL" id="KXX74591.1"/>
    </source>
</evidence>
<keyword evidence="2" id="KW-0812">Transmembrane</keyword>
<evidence type="ECO:0000256" key="1">
    <source>
        <dbReference type="SAM" id="MobiDB-lite"/>
    </source>
</evidence>
<dbReference type="OrthoDB" id="5386093at2759"/>
<dbReference type="CDD" id="cd12087">
    <property type="entry name" value="TM_EGFR-like"/>
    <property type="match status" value="1"/>
</dbReference>
<feature type="compositionally biased region" description="Low complexity" evidence="1">
    <location>
        <begin position="392"/>
        <end position="417"/>
    </location>
</feature>
<proteinExistence type="predicted"/>
<dbReference type="VEuPathDB" id="FungiDB:MMYC01_209459"/>
<gene>
    <name evidence="4" type="ORF">MMYC01_209459</name>
</gene>
<feature type="region of interest" description="Disordered" evidence="1">
    <location>
        <begin position="321"/>
        <end position="340"/>
    </location>
</feature>
<feature type="signal peptide" evidence="3">
    <location>
        <begin position="1"/>
        <end position="27"/>
    </location>
</feature>
<dbReference type="STRING" id="100816.A0A175VTT9"/>
<name>A0A175VTT9_9PEZI</name>
<keyword evidence="3" id="KW-0732">Signal</keyword>